<evidence type="ECO:0000256" key="2">
    <source>
        <dbReference type="SAM" id="MobiDB-lite"/>
    </source>
</evidence>
<feature type="region of interest" description="Disordered" evidence="2">
    <location>
        <begin position="1045"/>
        <end position="1064"/>
    </location>
</feature>
<name>A0ABQ8VIK1_9AGAR</name>
<dbReference type="EMBL" id="JANVFT010000037">
    <property type="protein sequence ID" value="KAJ4492460.1"/>
    <property type="molecule type" value="Genomic_DNA"/>
</dbReference>
<feature type="compositionally biased region" description="Acidic residues" evidence="2">
    <location>
        <begin position="669"/>
        <end position="684"/>
    </location>
</feature>
<dbReference type="Proteomes" id="UP001150217">
    <property type="component" value="Unassembled WGS sequence"/>
</dbReference>
<gene>
    <name evidence="3" type="ORF">C8R41DRAFT_867156</name>
</gene>
<feature type="coiled-coil region" evidence="1">
    <location>
        <begin position="1167"/>
        <end position="1194"/>
    </location>
</feature>
<dbReference type="InterPro" id="IPR041078">
    <property type="entry name" value="Plavaka"/>
</dbReference>
<reference evidence="3" key="1">
    <citation type="submission" date="2022-08" db="EMBL/GenBank/DDBJ databases">
        <title>A Global Phylogenomic Analysis of the Shiitake Genus Lentinula.</title>
        <authorList>
            <consortium name="DOE Joint Genome Institute"/>
            <person name="Sierra-Patev S."/>
            <person name="Min B."/>
            <person name="Naranjo-Ortiz M."/>
            <person name="Looney B."/>
            <person name="Konkel Z."/>
            <person name="Slot J.C."/>
            <person name="Sakamoto Y."/>
            <person name="Steenwyk J.L."/>
            <person name="Rokas A."/>
            <person name="Carro J."/>
            <person name="Camarero S."/>
            <person name="Ferreira P."/>
            <person name="Molpeceres G."/>
            <person name="Ruiz-Duenas F.J."/>
            <person name="Serrano A."/>
            <person name="Henrissat B."/>
            <person name="Drula E."/>
            <person name="Hughes K.W."/>
            <person name="Mata J.L."/>
            <person name="Ishikawa N.K."/>
            <person name="Vargas-Isla R."/>
            <person name="Ushijima S."/>
            <person name="Smith C.A."/>
            <person name="Ahrendt S."/>
            <person name="Andreopoulos W."/>
            <person name="He G."/>
            <person name="Labutti K."/>
            <person name="Lipzen A."/>
            <person name="Ng V."/>
            <person name="Riley R."/>
            <person name="Sandor L."/>
            <person name="Barry K."/>
            <person name="Martinez A.T."/>
            <person name="Xiao Y."/>
            <person name="Gibbons J.G."/>
            <person name="Terashima K."/>
            <person name="Grigoriev I.V."/>
            <person name="Hibbett D.S."/>
        </authorList>
    </citation>
    <scope>NUCLEOTIDE SEQUENCE</scope>
    <source>
        <strain evidence="3">RHP3577 ss4</strain>
    </source>
</reference>
<evidence type="ECO:0000313" key="4">
    <source>
        <dbReference type="Proteomes" id="UP001150217"/>
    </source>
</evidence>
<evidence type="ECO:0000256" key="1">
    <source>
        <dbReference type="SAM" id="Coils"/>
    </source>
</evidence>
<evidence type="ECO:0008006" key="5">
    <source>
        <dbReference type="Google" id="ProtNLM"/>
    </source>
</evidence>
<keyword evidence="4" id="KW-1185">Reference proteome</keyword>
<feature type="region of interest" description="Disordered" evidence="2">
    <location>
        <begin position="669"/>
        <end position="688"/>
    </location>
</feature>
<accession>A0ABQ8VIK1</accession>
<sequence length="1242" mass="141238">MPAQARFKDHACPYCGKKFATLQGLRSHTSQISACQIQSKKTVNAKSSPVIPISAALNNGQDQFTPNSYLEPPTPATTHGKRAHVEEVDDDPSSTYDPQWIYEESYPRPAGTPVRPCQTSFEIYREQQKADGSEPWEPFQSQDEWELARWLMESGASQTKIDSFLRLNKIRNNVKPNFKDKRAFFQTIDLLPTGPSFSCTPMEVMGNLKDTNGENRTEVLELWHRDILECISELMGNPAFNEKQEYAPRREFREMKNVAPIILASDETQLSTFSGDKKAWPVYLSIGNIEKAVWRKPSSRAWVLLGYIPVSGLDCYSEDRRSDAGCQLFHDCIKKMIQPLIDKGLAPTEMACSDGFIRSVYALLAAYIADYPEQCHIACCKRNSCPQCTITPKKRGCLEPANSIYREPVDIVDTLAKQSQGYNPSKFKTLNMLPINPFWKDLPLCHIFECMTPDLLHQMHKGVFADHVSSWAKKSIANGDEEIDVRFRTMPPHPTLRHFKKGISKVTQWTGGEYRSMAKVFLGTLGGAADARVIRVVRAAEDYMYYSHFESHCEESLEAMEAAWKTFHAEKEVFVELGVRNQFNISKVHNVLHYPQNIRSRGTLDGFNSETTERLHIDLAKAGYRASNKRRYIVQMTQWLQRQEAVQRFASYLQWAIPGYIAELSGVANDEDEDSSDSADGSEEAELHPVKYTVARRPPLRASVTSIENDYQADWFTWYLDEFLTNHGLASKIPINIQHGLNTLPPFPLYKQLRLQLPPIPEAASESLTDVVHATKRIDAFWTEKGLVKEIPAKTSIVLVRVMGIDPSKGPLHGIQVARVRLLFRLPSEIASFRHPLAYVQWFKPFQKDPVKDLNLFKLSYSFRQHYPHCSIIPVTQIIQTCHLYPAYGRTVDATWTSDNILDKCSTFYLNVYLRHRDFLQFRHRNTMFIKSKEDKVIEFQRKRARPSSSTYEGSEPSESQMPVASKKRKEPEYSNSEGENNSDRPMNNVNNEDENTSMQDSMQLRLPSASGRERLSLLYELGLEDSQIETQRWVEGMHSFNEHKRVRTRSPGPEIANNEGQSDEADALDTVAFSQIAPPGWFGGPGKEGRSSPIDDIDIKLEDERETPDFELPHVRSASINPHIAEIGMLRRKNQTLEAQLETGLRDASAKNSQLTHLLNESRTHNREVTNKLSRTADELAQANARIHQMEAQLYSHNTIFAHVGTIFTSLSLGSGGPEAETFCDTLGAHLNNEYRETQSY</sequence>
<organism evidence="3 4">
    <name type="scientific">Lentinula lateritia</name>
    <dbReference type="NCBI Taxonomy" id="40482"/>
    <lineage>
        <taxon>Eukaryota</taxon>
        <taxon>Fungi</taxon>
        <taxon>Dikarya</taxon>
        <taxon>Basidiomycota</taxon>
        <taxon>Agaricomycotina</taxon>
        <taxon>Agaricomycetes</taxon>
        <taxon>Agaricomycetidae</taxon>
        <taxon>Agaricales</taxon>
        <taxon>Marasmiineae</taxon>
        <taxon>Omphalotaceae</taxon>
        <taxon>Lentinula</taxon>
    </lineage>
</organism>
<evidence type="ECO:0000313" key="3">
    <source>
        <dbReference type="EMBL" id="KAJ4492460.1"/>
    </source>
</evidence>
<protein>
    <recommendedName>
        <fullName evidence="5">C2H2-type domain-containing protein</fullName>
    </recommendedName>
</protein>
<feature type="compositionally biased region" description="Polar residues" evidence="2">
    <location>
        <begin position="947"/>
        <end position="963"/>
    </location>
</feature>
<proteinExistence type="predicted"/>
<dbReference type="Pfam" id="PF18759">
    <property type="entry name" value="Plavaka"/>
    <property type="match status" value="2"/>
</dbReference>
<keyword evidence="1" id="KW-0175">Coiled coil</keyword>
<feature type="region of interest" description="Disordered" evidence="2">
    <location>
        <begin position="61"/>
        <end position="95"/>
    </location>
</feature>
<feature type="region of interest" description="Disordered" evidence="2">
    <location>
        <begin position="940"/>
        <end position="1001"/>
    </location>
</feature>
<feature type="compositionally biased region" description="Polar residues" evidence="2">
    <location>
        <begin position="974"/>
        <end position="1001"/>
    </location>
</feature>
<comment type="caution">
    <text evidence="3">The sequence shown here is derived from an EMBL/GenBank/DDBJ whole genome shotgun (WGS) entry which is preliminary data.</text>
</comment>